<dbReference type="GO" id="GO:0008270">
    <property type="term" value="F:zinc ion binding"/>
    <property type="evidence" value="ECO:0007669"/>
    <property type="project" value="UniProtKB-KW"/>
</dbReference>
<dbReference type="InterPro" id="IPR000315">
    <property type="entry name" value="Znf_B-box"/>
</dbReference>
<dbReference type="RefSeq" id="XP_022290166.1">
    <property type="nucleotide sequence ID" value="XM_022434458.1"/>
</dbReference>
<dbReference type="PANTHER" id="PTHR25462">
    <property type="entry name" value="BONUS, ISOFORM C-RELATED"/>
    <property type="match status" value="1"/>
</dbReference>
<feature type="domain" description="B box-type" evidence="2">
    <location>
        <begin position="63"/>
        <end position="99"/>
    </location>
</feature>
<dbReference type="SUPFAM" id="SSF63829">
    <property type="entry name" value="Calcium-dependent phosphotriesterase"/>
    <property type="match status" value="1"/>
</dbReference>
<dbReference type="InterPro" id="IPR047153">
    <property type="entry name" value="TRIM45/56/19-like"/>
</dbReference>
<dbReference type="PROSITE" id="PS50119">
    <property type="entry name" value="ZF_BBOX"/>
    <property type="match status" value="1"/>
</dbReference>
<dbReference type="KEGG" id="cvn:111101840"/>
<evidence type="ECO:0000259" key="2">
    <source>
        <dbReference type="PROSITE" id="PS50119"/>
    </source>
</evidence>
<sequence>MPRTHHTYLDFEQCQICGTPFPSKHCDICHIHLCEACVGKHISDKSKDHYIVPFQIRGIVRKCERHSTELCKRFCKKCNIPICQRCLSFLHPKHKRKDILKCFERKKRVMQKDLQELENSIFPRYQEASASTKVQKVNAKKYYQNLKTDLNKQVESLPVQTEVNTIIQQMQSKIDNMEIQHLAAIEKQGVAINQSAAEIKQIVSDLKRLLGTSDVCLVLKYKSRSEEFRRLPDQFRVVLPTFTHQVINKEQINQCIGSLSELAITYPLLDEPRILTDIHTYYVMYAIDFFCKETSRYVGFGHDGKYRILSRLSCLSNNEFWTSGIDDTMRLYNLQGELLKSVETKSGNIPFDIAVTKSGDLVYTDCNDMSINLVNNNRTEALVKLKRWEPLGVCSTSSGDLLVIMEGDKRQTKIVRYSGYAKKQIIQRDEKGQPLFRSGSFICENRNLDICVVDHAADAIVVVNSAGKLRFHYRGGAGYRDFFPKCVTTDSHSNIITVDANREIIHLVDQDGHFLRYFDVHKLFFKGFIFPYVVCVDFRDNLFVTNELGEIKKMQYYK</sequence>
<dbReference type="Proteomes" id="UP000694844">
    <property type="component" value="Chromosome 6"/>
</dbReference>
<dbReference type="PANTHER" id="PTHR25462:SF296">
    <property type="entry name" value="MEIOTIC P26, ISOFORM F"/>
    <property type="match status" value="1"/>
</dbReference>
<protein>
    <submittedName>
        <fullName evidence="4">Tripartite motif-containing protein 45-like</fullName>
    </submittedName>
</protein>
<proteinExistence type="predicted"/>
<keyword evidence="1" id="KW-0862">Zinc</keyword>
<evidence type="ECO:0000256" key="1">
    <source>
        <dbReference type="PROSITE-ProRule" id="PRU00024"/>
    </source>
</evidence>
<dbReference type="GeneID" id="111101840"/>
<accession>A0A8B8AFK3</accession>
<keyword evidence="1" id="KW-0479">Metal-binding</keyword>
<reference evidence="4" key="1">
    <citation type="submission" date="2025-08" db="UniProtKB">
        <authorList>
            <consortium name="RefSeq"/>
        </authorList>
    </citation>
    <scope>IDENTIFICATION</scope>
    <source>
        <tissue evidence="4">Whole sample</tissue>
    </source>
</reference>
<gene>
    <name evidence="4" type="primary">LOC111101840</name>
</gene>
<dbReference type="OrthoDB" id="6099347at2759"/>
<evidence type="ECO:0000313" key="3">
    <source>
        <dbReference type="Proteomes" id="UP000694844"/>
    </source>
</evidence>
<organism evidence="3 4">
    <name type="scientific">Crassostrea virginica</name>
    <name type="common">Eastern oyster</name>
    <dbReference type="NCBI Taxonomy" id="6565"/>
    <lineage>
        <taxon>Eukaryota</taxon>
        <taxon>Metazoa</taxon>
        <taxon>Spiralia</taxon>
        <taxon>Lophotrochozoa</taxon>
        <taxon>Mollusca</taxon>
        <taxon>Bivalvia</taxon>
        <taxon>Autobranchia</taxon>
        <taxon>Pteriomorphia</taxon>
        <taxon>Ostreida</taxon>
        <taxon>Ostreoidea</taxon>
        <taxon>Ostreidae</taxon>
        <taxon>Crassostrea</taxon>
    </lineage>
</organism>
<dbReference type="Gene3D" id="2.120.10.30">
    <property type="entry name" value="TolB, C-terminal domain"/>
    <property type="match status" value="1"/>
</dbReference>
<evidence type="ECO:0000313" key="4">
    <source>
        <dbReference type="RefSeq" id="XP_022290166.1"/>
    </source>
</evidence>
<keyword evidence="3" id="KW-1185">Reference proteome</keyword>
<dbReference type="Gene3D" id="3.30.160.60">
    <property type="entry name" value="Classic Zinc Finger"/>
    <property type="match status" value="1"/>
</dbReference>
<dbReference type="AlphaFoldDB" id="A0A8B8AFK3"/>
<dbReference type="InterPro" id="IPR011042">
    <property type="entry name" value="6-blade_b-propeller_TolB-like"/>
</dbReference>
<dbReference type="SUPFAM" id="SSF57845">
    <property type="entry name" value="B-box zinc-binding domain"/>
    <property type="match status" value="1"/>
</dbReference>
<name>A0A8B8AFK3_CRAVI</name>
<keyword evidence="1" id="KW-0863">Zinc-finger</keyword>